<sequence>MKNDNKKKPDDKNFHPIPQSAKQSKAPPILSTPLPLFQFQRLTLFFQLTYPNLTVPQYPPPPLHHIPPKTAGLSPFSNFKRTTQNPLYMHLHPHRSPIYPACSLPLNPVAFQTSNGKKLKAPSPNHDINFLPLPFYTP</sequence>
<gene>
    <name evidence="2" type="ORF">NA56DRAFT_32278</name>
</gene>
<accession>A0A2J6QDD8</accession>
<reference evidence="2 3" key="1">
    <citation type="submission" date="2016-05" db="EMBL/GenBank/DDBJ databases">
        <title>A degradative enzymes factory behind the ericoid mycorrhizal symbiosis.</title>
        <authorList>
            <consortium name="DOE Joint Genome Institute"/>
            <person name="Martino E."/>
            <person name="Morin E."/>
            <person name="Grelet G."/>
            <person name="Kuo A."/>
            <person name="Kohler A."/>
            <person name="Daghino S."/>
            <person name="Barry K."/>
            <person name="Choi C."/>
            <person name="Cichocki N."/>
            <person name="Clum A."/>
            <person name="Copeland A."/>
            <person name="Hainaut M."/>
            <person name="Haridas S."/>
            <person name="Labutti K."/>
            <person name="Lindquist E."/>
            <person name="Lipzen A."/>
            <person name="Khouja H.-R."/>
            <person name="Murat C."/>
            <person name="Ohm R."/>
            <person name="Olson A."/>
            <person name="Spatafora J."/>
            <person name="Veneault-Fourrey C."/>
            <person name="Henrissat B."/>
            <person name="Grigoriev I."/>
            <person name="Martin F."/>
            <person name="Perotto S."/>
        </authorList>
    </citation>
    <scope>NUCLEOTIDE SEQUENCE [LARGE SCALE GENOMIC DNA]</scope>
    <source>
        <strain evidence="2 3">UAMH 7357</strain>
    </source>
</reference>
<evidence type="ECO:0000313" key="2">
    <source>
        <dbReference type="EMBL" id="PMD24258.1"/>
    </source>
</evidence>
<evidence type="ECO:0000313" key="3">
    <source>
        <dbReference type="Proteomes" id="UP000235672"/>
    </source>
</evidence>
<protein>
    <submittedName>
        <fullName evidence="2">Uncharacterized protein</fullName>
    </submittedName>
</protein>
<feature type="compositionally biased region" description="Basic and acidic residues" evidence="1">
    <location>
        <begin position="1"/>
        <end position="14"/>
    </location>
</feature>
<organism evidence="2 3">
    <name type="scientific">Hyaloscypha hepaticicola</name>
    <dbReference type="NCBI Taxonomy" id="2082293"/>
    <lineage>
        <taxon>Eukaryota</taxon>
        <taxon>Fungi</taxon>
        <taxon>Dikarya</taxon>
        <taxon>Ascomycota</taxon>
        <taxon>Pezizomycotina</taxon>
        <taxon>Leotiomycetes</taxon>
        <taxon>Helotiales</taxon>
        <taxon>Hyaloscyphaceae</taxon>
        <taxon>Hyaloscypha</taxon>
    </lineage>
</organism>
<keyword evidence="3" id="KW-1185">Reference proteome</keyword>
<dbReference type="EMBL" id="KZ613473">
    <property type="protein sequence ID" value="PMD24258.1"/>
    <property type="molecule type" value="Genomic_DNA"/>
</dbReference>
<dbReference type="Proteomes" id="UP000235672">
    <property type="component" value="Unassembled WGS sequence"/>
</dbReference>
<dbReference type="AlphaFoldDB" id="A0A2J6QDD8"/>
<feature type="region of interest" description="Disordered" evidence="1">
    <location>
        <begin position="1"/>
        <end position="28"/>
    </location>
</feature>
<name>A0A2J6QDD8_9HELO</name>
<proteinExistence type="predicted"/>
<evidence type="ECO:0000256" key="1">
    <source>
        <dbReference type="SAM" id="MobiDB-lite"/>
    </source>
</evidence>